<dbReference type="GO" id="GO:0015562">
    <property type="term" value="F:efflux transmembrane transporter activity"/>
    <property type="evidence" value="ECO:0007669"/>
    <property type="project" value="TreeGrafter"/>
</dbReference>
<dbReference type="Gene3D" id="1.10.287.470">
    <property type="entry name" value="Helix hairpin bin"/>
    <property type="match status" value="1"/>
</dbReference>
<feature type="transmembrane region" description="Helical" evidence="1">
    <location>
        <begin position="16"/>
        <end position="34"/>
    </location>
</feature>
<evidence type="ECO:0000259" key="4">
    <source>
        <dbReference type="Pfam" id="PF25989"/>
    </source>
</evidence>
<dbReference type="InterPro" id="IPR006143">
    <property type="entry name" value="RND_pump_MFP"/>
</dbReference>
<dbReference type="AlphaFoldDB" id="A0A160T8P4"/>
<gene>
    <name evidence="5" type="ORF">MGWOODY_Tha1559</name>
</gene>
<dbReference type="EMBL" id="CZQC01000015">
    <property type="protein sequence ID" value="CUS40455.1"/>
    <property type="molecule type" value="Genomic_DNA"/>
</dbReference>
<reference evidence="5" key="1">
    <citation type="submission" date="2015-10" db="EMBL/GenBank/DDBJ databases">
        <authorList>
            <person name="Gilbert D.G."/>
        </authorList>
    </citation>
    <scope>NUCLEOTIDE SEQUENCE</scope>
</reference>
<dbReference type="Pfam" id="PF25989">
    <property type="entry name" value="YknX_C"/>
    <property type="match status" value="1"/>
</dbReference>
<dbReference type="InterPro" id="IPR058625">
    <property type="entry name" value="MdtA-like_BSH"/>
</dbReference>
<name>A0A160T8P4_9ZZZZ</name>
<dbReference type="Pfam" id="PF25917">
    <property type="entry name" value="BSH_RND"/>
    <property type="match status" value="1"/>
</dbReference>
<feature type="domain" description="YknX-like C-terminal permuted SH3-like" evidence="4">
    <location>
        <begin position="308"/>
        <end position="376"/>
    </location>
</feature>
<dbReference type="InterPro" id="IPR058792">
    <property type="entry name" value="Beta-barrel_RND_2"/>
</dbReference>
<dbReference type="InterPro" id="IPR058637">
    <property type="entry name" value="YknX-like_C"/>
</dbReference>
<protein>
    <submittedName>
        <fullName evidence="5">Probable Co/Zn/Cd efflux system membrane fusion protein</fullName>
    </submittedName>
</protein>
<dbReference type="GO" id="GO:1990281">
    <property type="term" value="C:efflux pump complex"/>
    <property type="evidence" value="ECO:0007669"/>
    <property type="project" value="TreeGrafter"/>
</dbReference>
<evidence type="ECO:0000313" key="5">
    <source>
        <dbReference type="EMBL" id="CUS40455.1"/>
    </source>
</evidence>
<sequence length="378" mass="41367">MILLLSKKMRIMQRNILFSLFVACIIGVVGYLLFSARLQLISTSSEVARNSGKPIPVEIQAVDSGIVSSSYAVTATAAVGESVSIRPQIEGIIETQSVQLGDVVEKGQELLAFDDVMYASNLEMTTVLLDSKKKLLDFFAKNMKEVESLLAGDYVSQEKYSDAFLSYNQAQTNYAEAKHNLASAEYALANTHIVTPISGVISEVKSFPSAYIKKGEEAMVISSIDPILFKILLPEKELQFFTLGKDVEIRLPAYDNETLSGNIYRIDPELDEVKGAAKVYVQAPNKSLRVKPGMTGVVYFKEDRHSARIPSIALINQLDREGTVFKVNKDGVVQLTTVRLGRTGGGYFEILDGLAVGDKIVVAGQQSLRDGDHVKVGE</sequence>
<evidence type="ECO:0000259" key="3">
    <source>
        <dbReference type="Pfam" id="PF25954"/>
    </source>
</evidence>
<dbReference type="NCBIfam" id="TIGR01730">
    <property type="entry name" value="RND_mfp"/>
    <property type="match status" value="1"/>
</dbReference>
<dbReference type="SUPFAM" id="SSF111369">
    <property type="entry name" value="HlyD-like secretion proteins"/>
    <property type="match status" value="1"/>
</dbReference>
<keyword evidence="1" id="KW-1133">Transmembrane helix</keyword>
<keyword evidence="1" id="KW-0812">Transmembrane</keyword>
<dbReference type="Gene3D" id="2.40.420.20">
    <property type="match status" value="1"/>
</dbReference>
<dbReference type="Gene3D" id="2.40.50.100">
    <property type="match status" value="1"/>
</dbReference>
<feature type="domain" description="CusB-like beta-barrel" evidence="3">
    <location>
        <begin position="233"/>
        <end position="301"/>
    </location>
</feature>
<evidence type="ECO:0000259" key="2">
    <source>
        <dbReference type="Pfam" id="PF25917"/>
    </source>
</evidence>
<feature type="domain" description="Multidrug resistance protein MdtA-like barrel-sandwich hybrid" evidence="2">
    <location>
        <begin position="82"/>
        <end position="221"/>
    </location>
</feature>
<dbReference type="PANTHER" id="PTHR30469">
    <property type="entry name" value="MULTIDRUG RESISTANCE PROTEIN MDTA"/>
    <property type="match status" value="1"/>
</dbReference>
<accession>A0A160T8P4</accession>
<evidence type="ECO:0000256" key="1">
    <source>
        <dbReference type="SAM" id="Phobius"/>
    </source>
</evidence>
<dbReference type="Gene3D" id="2.40.30.170">
    <property type="match status" value="1"/>
</dbReference>
<organism evidence="5">
    <name type="scientific">hydrothermal vent metagenome</name>
    <dbReference type="NCBI Taxonomy" id="652676"/>
    <lineage>
        <taxon>unclassified sequences</taxon>
        <taxon>metagenomes</taxon>
        <taxon>ecological metagenomes</taxon>
    </lineage>
</organism>
<proteinExistence type="predicted"/>
<dbReference type="Pfam" id="PF25954">
    <property type="entry name" value="Beta-barrel_RND_2"/>
    <property type="match status" value="1"/>
</dbReference>
<keyword evidence="1" id="KW-0472">Membrane</keyword>